<dbReference type="Pfam" id="PF13202">
    <property type="entry name" value="EF-hand_5"/>
    <property type="match status" value="1"/>
</dbReference>
<feature type="compositionally biased region" description="Acidic residues" evidence="2">
    <location>
        <begin position="110"/>
        <end position="120"/>
    </location>
</feature>
<feature type="compositionally biased region" description="Basic residues" evidence="2">
    <location>
        <begin position="90"/>
        <end position="99"/>
    </location>
</feature>
<protein>
    <submittedName>
        <fullName evidence="4">Sarcoplasmic calcium-binding protein</fullName>
    </submittedName>
</protein>
<dbReference type="SMART" id="SM00054">
    <property type="entry name" value="EFh"/>
    <property type="match status" value="3"/>
</dbReference>
<dbReference type="KEGG" id="ccat:101463138"/>
<dbReference type="CTD" id="31669"/>
<feature type="region of interest" description="Disordered" evidence="2">
    <location>
        <begin position="90"/>
        <end position="136"/>
    </location>
</feature>
<feature type="domain" description="EF-hand" evidence="3">
    <location>
        <begin position="262"/>
        <end position="297"/>
    </location>
</feature>
<name>W8B9H3_CERCA</name>
<dbReference type="OrthoDB" id="427950at2759"/>
<evidence type="ECO:0000313" key="4">
    <source>
        <dbReference type="EMBL" id="JAB95297.1"/>
    </source>
</evidence>
<dbReference type="PROSITE" id="PS50222">
    <property type="entry name" value="EF_HAND_2"/>
    <property type="match status" value="2"/>
</dbReference>
<dbReference type="GO" id="GO:0005509">
    <property type="term" value="F:calcium ion binding"/>
    <property type="evidence" value="ECO:0007669"/>
    <property type="project" value="InterPro"/>
</dbReference>
<evidence type="ECO:0000259" key="3">
    <source>
        <dbReference type="PROSITE" id="PS50222"/>
    </source>
</evidence>
<reference evidence="4" key="2">
    <citation type="journal article" date="2014" name="BMC Genomics">
        <title>A genomic perspective to assessing quality of mass-reared SIT flies used in Mediterranean fruit fly (Ceratitis capitata) eradication in California.</title>
        <authorList>
            <person name="Calla B."/>
            <person name="Hall B."/>
            <person name="Hou S."/>
            <person name="Geib S.M."/>
        </authorList>
    </citation>
    <scope>NUCLEOTIDE SEQUENCE</scope>
</reference>
<dbReference type="CDD" id="cd00051">
    <property type="entry name" value="EFh"/>
    <property type="match status" value="1"/>
</dbReference>
<dbReference type="Pfam" id="PF13499">
    <property type="entry name" value="EF-hand_7"/>
    <property type="match status" value="1"/>
</dbReference>
<evidence type="ECO:0000256" key="1">
    <source>
        <dbReference type="ARBA" id="ARBA00022837"/>
    </source>
</evidence>
<evidence type="ECO:0000256" key="2">
    <source>
        <dbReference type="SAM" id="MobiDB-lite"/>
    </source>
</evidence>
<dbReference type="InterPro" id="IPR018247">
    <property type="entry name" value="EF_Hand_1_Ca_BS"/>
</dbReference>
<proteinExistence type="evidence at transcript level"/>
<dbReference type="EMBL" id="GAMC01011258">
    <property type="protein sequence ID" value="JAB95297.1"/>
    <property type="molecule type" value="mRNA"/>
</dbReference>
<feature type="domain" description="EF-hand" evidence="3">
    <location>
        <begin position="140"/>
        <end position="175"/>
    </location>
</feature>
<feature type="compositionally biased region" description="Basic and acidic residues" evidence="2">
    <location>
        <begin position="121"/>
        <end position="136"/>
    </location>
</feature>
<dbReference type="Gene3D" id="1.10.238.10">
    <property type="entry name" value="EF-hand"/>
    <property type="match status" value="1"/>
</dbReference>
<dbReference type="PROSITE" id="PS00018">
    <property type="entry name" value="EF_HAND_1"/>
    <property type="match status" value="2"/>
</dbReference>
<dbReference type="GeneID" id="101463138"/>
<keyword evidence="1" id="KW-0106">Calcium</keyword>
<dbReference type="AlphaFoldDB" id="W8B9H3"/>
<dbReference type="SUPFAM" id="SSF47473">
    <property type="entry name" value="EF-hand"/>
    <property type="match status" value="1"/>
</dbReference>
<dbReference type="InterPro" id="IPR002048">
    <property type="entry name" value="EF_hand_dom"/>
</dbReference>
<reference evidence="4" key="1">
    <citation type="submission" date="2013-07" db="EMBL/GenBank/DDBJ databases">
        <authorList>
            <person name="Geib S."/>
        </authorList>
    </citation>
    <scope>NUCLEOTIDE SEQUENCE</scope>
</reference>
<accession>W8B9H3</accession>
<sequence>MAFAIMSRGFLRTSREILERSRAVGGVASAHCFMDVDVHHSNAAARIQHRSACTAAAMPSAPLVNMSMAPVCNGSYCLLKPRLNNTYLTKRKSSSKKRVSTVASSKRDEESDSDSDSDDEFERKRTSVRTKHSERGDSEFWRRKMRTLHRILDVNRDGVISFDDYKLLAKRFTDLGHLTPETSAEFEEVMRQTWVEQFGEITPYNLITAEQFLVEVHHRLNDEQMEKRIGRFLPYLFKAVDYDHTGHLDLEQYKLFFRCLGLSDEDAAISFAVIDKNGDGQLSLKEFLHLGRQYFLTEDDTKISKMFWGPLIDH</sequence>
<dbReference type="InterPro" id="IPR011992">
    <property type="entry name" value="EF-hand-dom_pair"/>
</dbReference>
<organism evidence="4">
    <name type="scientific">Ceratitis capitata</name>
    <name type="common">Mediterranean fruit fly</name>
    <name type="synonym">Tephritis capitata</name>
    <dbReference type="NCBI Taxonomy" id="7213"/>
    <lineage>
        <taxon>Eukaryota</taxon>
        <taxon>Metazoa</taxon>
        <taxon>Ecdysozoa</taxon>
        <taxon>Arthropoda</taxon>
        <taxon>Hexapoda</taxon>
        <taxon>Insecta</taxon>
        <taxon>Pterygota</taxon>
        <taxon>Neoptera</taxon>
        <taxon>Endopterygota</taxon>
        <taxon>Diptera</taxon>
        <taxon>Brachycera</taxon>
        <taxon>Muscomorpha</taxon>
        <taxon>Tephritoidea</taxon>
        <taxon>Tephritidae</taxon>
        <taxon>Ceratitis</taxon>
        <taxon>Ceratitis</taxon>
    </lineage>
</organism>
<gene>
    <name evidence="4" type="primary">SCP</name>
</gene>